<name>A0A346LUA0_SUFV1</name>
<sequence length="122" mass="14592">MVSDIERFMGFLKGFKRFSFRYNLFHVKFSVTVYVLVIPYVNLGYFGLNIVYITSGDYKNTRVYYFQFRDKNEYLPIDINDVYVCIEDIYLSRKVDFDRSELLDVAKDIAFTIAKYYENLGL</sequence>
<organismHost>
    <name type="scientific">Saccharolobus shibatae</name>
    <dbReference type="NCBI Taxonomy" id="2286"/>
</organismHost>
<dbReference type="EMBL" id="MH447526">
    <property type="protein sequence ID" value="AXQ00143.1"/>
    <property type="molecule type" value="Genomic_DNA"/>
</dbReference>
<keyword evidence="1" id="KW-0812">Transmembrane</keyword>
<gene>
    <name evidence="2" type="ORF">SFV1gp61</name>
</gene>
<evidence type="ECO:0000313" key="2">
    <source>
        <dbReference type="EMBL" id="AXQ00143.1"/>
    </source>
</evidence>
<keyword evidence="3" id="KW-1185">Reference proteome</keyword>
<keyword evidence="1" id="KW-1133">Transmembrane helix</keyword>
<dbReference type="Proteomes" id="UP000263690">
    <property type="component" value="Segment"/>
</dbReference>
<keyword evidence="1" id="KW-0472">Membrane</keyword>
<feature type="transmembrane region" description="Helical" evidence="1">
    <location>
        <begin position="31"/>
        <end position="52"/>
    </location>
</feature>
<organism evidence="2">
    <name type="scientific">Sulfolobus filamentous virus 1</name>
    <name type="common">SFV1</name>
    <name type="synonym">Sulfolobus virus SFV-1</name>
    <dbReference type="NCBI Taxonomy" id="2304198"/>
    <lineage>
        <taxon>Viruses</taxon>
        <taxon>Adnaviria</taxon>
        <taxon>Zilligvirae</taxon>
        <taxon>Taleaviricota</taxon>
        <taxon>Tokiviricetes</taxon>
        <taxon>Ligamenvirales</taxon>
        <taxon>Lipothrixviridae</taxon>
        <taxon>Alphalipothrixvirus</taxon>
        <taxon>Alphalipothrixvirus beppuense</taxon>
    </lineage>
</organism>
<evidence type="ECO:0000256" key="1">
    <source>
        <dbReference type="SAM" id="Phobius"/>
    </source>
</evidence>
<reference evidence="2" key="1">
    <citation type="journal article" date="2018" name="Nat. Commun.">
        <title>Structural conservation in a membrane-enveloped filamentous virus infecting a hyperthermophilic acidophile.</title>
        <authorList>
            <person name="Liu Y."/>
            <person name="Osinski T."/>
            <person name="Wang F."/>
            <person name="Krupovic M."/>
            <person name="Schouten S."/>
            <person name="Kasson P."/>
            <person name="Prangishvili D."/>
            <person name="Egelman E.H."/>
        </authorList>
    </citation>
    <scope>NUCLEOTIDE SEQUENCE [LARGE SCALE GENOMIC DNA]</scope>
    <source>
        <strain evidence="2">S48</strain>
    </source>
</reference>
<evidence type="ECO:0000313" key="3">
    <source>
        <dbReference type="Proteomes" id="UP000263690"/>
    </source>
</evidence>
<protein>
    <submittedName>
        <fullName evidence="2">Uncharacterized protein</fullName>
    </submittedName>
</protein>
<proteinExistence type="predicted"/>
<accession>A0A346LUA0</accession>